<dbReference type="InterPro" id="IPR043502">
    <property type="entry name" value="DNA/RNA_pol_sf"/>
</dbReference>
<evidence type="ECO:0000313" key="2">
    <source>
        <dbReference type="RefSeq" id="XP_058980959.1"/>
    </source>
</evidence>
<sequence length="378" mass="42844">MYRQVRVDSKHSPLQRILCRNSTTKQVLDYELQTVTFGVNCAPYLAIRTLLQLADDTESEFPLAAHILRKCMYVDDVLAGAHDIETALAARDQLIRALSSAKFELRKWTANNRAILDRFPPEHLVDAQLLSFVEASSSKPLGIRWNARLDCFFFEVSPIVNKHFTKREVLSAIAKLFDPVGWLAPVIVRAKMIMQKIWLDNIGWDDQLLAATEAEWRSFVETYQHVNSIRIPRWVQYVPGFSVELHVFSDASEKAYAGVVYIRVESPDGKIFVNLLSCKTKVAPLKSISLPRLELCGAVLASDLLKTIVREIDLQFNQIYCLTDSTIVLAWLKRTPSTWTTFVENVGNHNWYHVKSEDNPADLGSRGLSPIELSASPL</sequence>
<reference evidence="2" key="1">
    <citation type="submission" date="2025-08" db="UniProtKB">
        <authorList>
            <consortium name="RefSeq"/>
        </authorList>
    </citation>
    <scope>IDENTIFICATION</scope>
    <source>
        <strain evidence="2">Aabys</strain>
        <tissue evidence="2">Whole body</tissue>
    </source>
</reference>
<proteinExistence type="predicted"/>
<dbReference type="InterPro" id="IPR008042">
    <property type="entry name" value="Retrotrans_Pao"/>
</dbReference>
<dbReference type="GeneID" id="131803588"/>
<name>A0ABM3V594_MUSDO</name>
<dbReference type="Proteomes" id="UP001652621">
    <property type="component" value="Unplaced"/>
</dbReference>
<accession>A0ABM3V594</accession>
<dbReference type="PANTHER" id="PTHR47331:SF4">
    <property type="entry name" value="PEPTIDASE S1 DOMAIN-CONTAINING PROTEIN"/>
    <property type="match status" value="1"/>
</dbReference>
<evidence type="ECO:0000313" key="1">
    <source>
        <dbReference type="Proteomes" id="UP001652621"/>
    </source>
</evidence>
<dbReference type="SUPFAM" id="SSF56672">
    <property type="entry name" value="DNA/RNA polymerases"/>
    <property type="match status" value="1"/>
</dbReference>
<gene>
    <name evidence="2" type="primary">LOC131803588</name>
</gene>
<keyword evidence="1" id="KW-1185">Reference proteome</keyword>
<dbReference type="Pfam" id="PF05380">
    <property type="entry name" value="Peptidase_A17"/>
    <property type="match status" value="1"/>
</dbReference>
<organism evidence="1 2">
    <name type="scientific">Musca domestica</name>
    <name type="common">House fly</name>
    <dbReference type="NCBI Taxonomy" id="7370"/>
    <lineage>
        <taxon>Eukaryota</taxon>
        <taxon>Metazoa</taxon>
        <taxon>Ecdysozoa</taxon>
        <taxon>Arthropoda</taxon>
        <taxon>Hexapoda</taxon>
        <taxon>Insecta</taxon>
        <taxon>Pterygota</taxon>
        <taxon>Neoptera</taxon>
        <taxon>Endopterygota</taxon>
        <taxon>Diptera</taxon>
        <taxon>Brachycera</taxon>
        <taxon>Muscomorpha</taxon>
        <taxon>Muscoidea</taxon>
        <taxon>Muscidae</taxon>
        <taxon>Musca</taxon>
    </lineage>
</organism>
<dbReference type="PANTHER" id="PTHR47331">
    <property type="entry name" value="PHD-TYPE DOMAIN-CONTAINING PROTEIN"/>
    <property type="match status" value="1"/>
</dbReference>
<protein>
    <submittedName>
        <fullName evidence="2">Uncharacterized protein LOC131803588</fullName>
    </submittedName>
</protein>
<dbReference type="RefSeq" id="XP_058980959.1">
    <property type="nucleotide sequence ID" value="XM_059124976.1"/>
</dbReference>